<dbReference type="RefSeq" id="WP_009892080.1">
    <property type="nucleotide sequence ID" value="NZ_AP031492.1"/>
</dbReference>
<evidence type="ECO:0000256" key="2">
    <source>
        <dbReference type="ARBA" id="ARBA00005745"/>
    </source>
</evidence>
<evidence type="ECO:0000256" key="3">
    <source>
        <dbReference type="ARBA" id="ARBA00022475"/>
    </source>
</evidence>
<reference evidence="13" key="4">
    <citation type="submission" date="2021-06" db="EMBL/GenBank/DDBJ databases">
        <authorList>
            <consortium name="NCBI Pathogen Detection Project"/>
        </authorList>
    </citation>
    <scope>NUCLEOTIDE SEQUENCE</scope>
    <source>
        <strain evidence="13">HN1000</strain>
    </source>
</reference>
<dbReference type="AlphaFoldDB" id="A0A031WHC8"/>
<keyword evidence="3" id="KW-1003">Cell membrane</keyword>
<evidence type="ECO:0000259" key="9">
    <source>
        <dbReference type="Pfam" id="PF00482"/>
    </source>
</evidence>
<dbReference type="PANTHER" id="PTHR30012">
    <property type="entry name" value="GENERAL SECRETION PATHWAY PROTEIN"/>
    <property type="match status" value="1"/>
</dbReference>
<evidence type="ECO:0000313" key="19">
    <source>
        <dbReference type="Proteomes" id="UP000411588"/>
    </source>
</evidence>
<dbReference type="GeneID" id="66355973"/>
<proteinExistence type="inferred from homology"/>
<feature type="domain" description="Type II secretion system protein GspF" evidence="9">
    <location>
        <begin position="272"/>
        <end position="394"/>
    </location>
</feature>
<dbReference type="EMBL" id="CAADAN010000018">
    <property type="protein sequence ID" value="VFD35645.1"/>
    <property type="molecule type" value="Genomic_DNA"/>
</dbReference>
<dbReference type="PANTHER" id="PTHR30012:SF0">
    <property type="entry name" value="TYPE II SECRETION SYSTEM PROTEIN F-RELATED"/>
    <property type="match status" value="1"/>
</dbReference>
<evidence type="ECO:0000256" key="1">
    <source>
        <dbReference type="ARBA" id="ARBA00004429"/>
    </source>
</evidence>
<dbReference type="InterPro" id="IPR018076">
    <property type="entry name" value="T2SS_GspF_dom"/>
</dbReference>
<dbReference type="EMBL" id="LK932416">
    <property type="protein sequence ID" value="CDS90065.1"/>
    <property type="molecule type" value="Genomic_DNA"/>
</dbReference>
<dbReference type="Proteomes" id="UP000372533">
    <property type="component" value="Unassembled WGS sequence"/>
</dbReference>
<dbReference type="Pfam" id="PF00482">
    <property type="entry name" value="T2SSF"/>
    <property type="match status" value="2"/>
</dbReference>
<organism evidence="12">
    <name type="scientific">Clostridioides difficile</name>
    <name type="common">Peptoclostridium difficile</name>
    <dbReference type="NCBI Taxonomy" id="1496"/>
    <lineage>
        <taxon>Bacteria</taxon>
        <taxon>Bacillati</taxon>
        <taxon>Bacillota</taxon>
        <taxon>Clostridia</taxon>
        <taxon>Peptostreptococcales</taxon>
        <taxon>Peptostreptococcaceae</taxon>
        <taxon>Clostridioides</taxon>
    </lineage>
</organism>
<dbReference type="PATRIC" id="fig|1496.1373.peg.377"/>
<name>A0A031WHC8_CLODI</name>
<dbReference type="EMBL" id="DAEPXK010000006">
    <property type="protein sequence ID" value="HBH1541311.1"/>
    <property type="molecule type" value="Genomic_DNA"/>
</dbReference>
<evidence type="ECO:0000256" key="6">
    <source>
        <dbReference type="ARBA" id="ARBA00022989"/>
    </source>
</evidence>
<evidence type="ECO:0000256" key="8">
    <source>
        <dbReference type="SAM" id="Phobius"/>
    </source>
</evidence>
<accession>A0A031WHC8</accession>
<feature type="transmembrane region" description="Helical" evidence="8">
    <location>
        <begin position="169"/>
        <end position="191"/>
    </location>
</feature>
<gene>
    <name evidence="14" type="primary">epsF_2</name>
    <name evidence="12" type="ORF">BN1095_1280011</name>
    <name evidence="10" type="ORF">BN1096_760096</name>
    <name evidence="11" type="ORF">BN1097_760099</name>
    <name evidence="13" type="ORF">KRM00_000770</name>
    <name evidence="16" type="ORF">SAMEA1402366_02952</name>
    <name evidence="15" type="ORF">SAMEA1402399_03628</name>
    <name evidence="14" type="ORF">SAMEA3375112_02942</name>
</gene>
<dbReference type="EMBL" id="FUPS01000011">
    <property type="protein sequence ID" value="SJS81835.1"/>
    <property type="molecule type" value="Genomic_DNA"/>
</dbReference>
<evidence type="ECO:0000313" key="16">
    <source>
        <dbReference type="EMBL" id="VHY16098.1"/>
    </source>
</evidence>
<dbReference type="GO" id="GO:0005886">
    <property type="term" value="C:plasma membrane"/>
    <property type="evidence" value="ECO:0007669"/>
    <property type="project" value="UniProtKB-SubCell"/>
</dbReference>
<dbReference type="Proteomes" id="UP000189137">
    <property type="component" value="Unassembled WGS sequence"/>
</dbReference>
<dbReference type="PRINTS" id="PR00812">
    <property type="entry name" value="BCTERIALGSPF"/>
</dbReference>
<evidence type="ECO:0000313" key="14">
    <source>
        <dbReference type="EMBL" id="SJS81835.1"/>
    </source>
</evidence>
<evidence type="ECO:0000256" key="7">
    <source>
        <dbReference type="ARBA" id="ARBA00023136"/>
    </source>
</evidence>
<keyword evidence="5 8" id="KW-0812">Transmembrane</keyword>
<evidence type="ECO:0000256" key="5">
    <source>
        <dbReference type="ARBA" id="ARBA00022692"/>
    </source>
</evidence>
<feature type="transmembrane region" description="Helical" evidence="8">
    <location>
        <begin position="211"/>
        <end position="235"/>
    </location>
</feature>
<dbReference type="FunFam" id="1.20.81.30:FF:000001">
    <property type="entry name" value="Type II secretion system protein F"/>
    <property type="match status" value="1"/>
</dbReference>
<dbReference type="EMBL" id="LK932531">
    <property type="protein sequence ID" value="CDS89858.1"/>
    <property type="molecule type" value="Genomic_DNA"/>
</dbReference>
<dbReference type="InterPro" id="IPR042094">
    <property type="entry name" value="T2SS_GspF_sf"/>
</dbReference>
<evidence type="ECO:0000313" key="13">
    <source>
        <dbReference type="EMBL" id="HBH1541311.1"/>
    </source>
</evidence>
<dbReference type="Gene3D" id="1.20.81.30">
    <property type="entry name" value="Type II secretion system (T2SS), domain F"/>
    <property type="match status" value="2"/>
</dbReference>
<dbReference type="Proteomes" id="UP000411588">
    <property type="component" value="Unassembled WGS sequence"/>
</dbReference>
<evidence type="ECO:0000256" key="4">
    <source>
        <dbReference type="ARBA" id="ARBA00022519"/>
    </source>
</evidence>
<evidence type="ECO:0000313" key="12">
    <source>
        <dbReference type="EMBL" id="CDS92986.1"/>
    </source>
</evidence>
<evidence type="ECO:0000313" key="17">
    <source>
        <dbReference type="Proteomes" id="UP000189137"/>
    </source>
</evidence>
<dbReference type="InterPro" id="IPR003004">
    <property type="entry name" value="GspF/PilC"/>
</dbReference>
<protein>
    <submittedName>
        <fullName evidence="14">Cholera toxin secretion protein epsF</fullName>
    </submittedName>
    <submittedName>
        <fullName evidence="12 15">Type IV pilus secretion protein</fullName>
    </submittedName>
    <submittedName>
        <fullName evidence="13">Type II secretion system F family protein</fullName>
    </submittedName>
    <submittedName>
        <fullName evidence="11">Type IV pilus assembly protein</fullName>
    </submittedName>
</protein>
<comment type="similarity">
    <text evidence="2">Belongs to the GSP F family.</text>
</comment>
<dbReference type="KEGG" id="pdf:CD630DERM_35110"/>
<sequence length="402" mass="45324">MKSFKYTVIKEDGKKQTDVIEANDFNEARNLLRKRNLRVIEIKESKNKNIRLSSRKRKKDLGADQISHFCRQFAIIVSSGINSISGLETLARRSTNITLREEINRIVAEIKVGSTIADSMLSSKSKFPKLLGAMVATGEATGKLDEVLKSMASFYASEHRVKQKLRNAATYPLIVLISSFIMIFIFTTFMVPKMINSITTVGATLPLITRIVMGFGMFMKKFWIIVLLVIILFIYQFKKYLKTSVGRAHKDRVINKIPVLGKGINCMVATRFSRALYLFVSTGYPLVQGLDYIIDSVNNTMAEKILASAKDGITRGEGLAENLERYTYFDSVLVQMIAIGEQTGELENISRQMAEFYEYESEIYLNRMASMIEPVLIIAVGIIVAILVVSIFMPMLSIYDAM</sequence>
<feature type="transmembrane region" description="Helical" evidence="8">
    <location>
        <begin position="375"/>
        <end position="399"/>
    </location>
</feature>
<reference evidence="12" key="1">
    <citation type="submission" date="2014-07" db="EMBL/GenBank/DDBJ databases">
        <authorList>
            <person name="Monot Marc"/>
        </authorList>
    </citation>
    <scope>NUCLEOTIDE SEQUENCE</scope>
    <source>
        <strain evidence="12">7032989</strain>
        <strain evidence="11">7032994</strain>
    </source>
</reference>
<dbReference type="EMBL" id="CAAJVP010000016">
    <property type="protein sequence ID" value="VHY16098.1"/>
    <property type="molecule type" value="Genomic_DNA"/>
</dbReference>
<comment type="subcellular location">
    <subcellularLocation>
        <location evidence="1">Cell inner membrane</location>
        <topology evidence="1">Multi-pass membrane protein</topology>
    </subcellularLocation>
</comment>
<evidence type="ECO:0000313" key="15">
    <source>
        <dbReference type="EMBL" id="VFD35645.1"/>
    </source>
</evidence>
<evidence type="ECO:0000313" key="10">
    <source>
        <dbReference type="EMBL" id="CDS89858.1"/>
    </source>
</evidence>
<keyword evidence="4" id="KW-0997">Cell inner membrane</keyword>
<evidence type="ECO:0000313" key="11">
    <source>
        <dbReference type="EMBL" id="CDS90065.1"/>
    </source>
</evidence>
<reference evidence="13" key="2">
    <citation type="journal article" date="2018" name="Genome Biol.">
        <title>SKESA: strategic k-mer extension for scrupulous assemblies.</title>
        <authorList>
            <person name="Souvorov A."/>
            <person name="Agarwala R."/>
            <person name="Lipman D.J."/>
        </authorList>
    </citation>
    <scope>NUCLEOTIDE SEQUENCE</scope>
    <source>
        <strain evidence="13">HN1000</strain>
    </source>
</reference>
<dbReference type="OMA" id="MPAFRYE"/>
<evidence type="ECO:0000313" key="18">
    <source>
        <dbReference type="Proteomes" id="UP000372533"/>
    </source>
</evidence>
<keyword evidence="7 8" id="KW-0472">Membrane</keyword>
<feature type="domain" description="Type II secretion system protein GspF" evidence="9">
    <location>
        <begin position="69"/>
        <end position="192"/>
    </location>
</feature>
<keyword evidence="6 8" id="KW-1133">Transmembrane helix</keyword>
<dbReference type="Proteomes" id="UP000878956">
    <property type="component" value="Unassembled WGS sequence"/>
</dbReference>
<reference evidence="15 19" key="3">
    <citation type="submission" date="2019-02" db="EMBL/GenBank/DDBJ databases">
        <authorList>
            <consortium name="Pathogen Informatics"/>
        </authorList>
    </citation>
    <scope>NUCLEOTIDE SEQUENCE [LARGE SCALE GENOMIC DNA]</scope>
    <source>
        <strain evidence="15">Clo34</strain>
        <strain evidence="19">clo34</strain>
        <strain evidence="18">tl291</strain>
        <strain evidence="16">Tl291</strain>
        <strain evidence="14 17">VRECD0157</strain>
    </source>
</reference>
<dbReference type="EMBL" id="LK932770">
    <property type="protein sequence ID" value="CDS92986.1"/>
    <property type="molecule type" value="Genomic_DNA"/>
</dbReference>